<feature type="domain" description="Endonuclease GajA/Old nuclease/RecF-like AAA" evidence="1">
    <location>
        <begin position="3"/>
        <end position="47"/>
    </location>
</feature>
<proteinExistence type="predicted"/>
<dbReference type="EMBL" id="GDID01004998">
    <property type="protein sequence ID" value="JAP91608.1"/>
    <property type="molecule type" value="Transcribed_RNA"/>
</dbReference>
<feature type="non-terminal residue" evidence="2">
    <location>
        <position position="1"/>
    </location>
</feature>
<dbReference type="AlphaFoldDB" id="A0A146K5E2"/>
<dbReference type="SUPFAM" id="SSF52540">
    <property type="entry name" value="P-loop containing nucleoside triphosphate hydrolases"/>
    <property type="match status" value="1"/>
</dbReference>
<name>A0A146K5E2_9EUKA</name>
<evidence type="ECO:0000313" key="2">
    <source>
        <dbReference type="EMBL" id="JAP91608.1"/>
    </source>
</evidence>
<evidence type="ECO:0000259" key="1">
    <source>
        <dbReference type="Pfam" id="PF13175"/>
    </source>
</evidence>
<dbReference type="Pfam" id="PF13175">
    <property type="entry name" value="AAA_15"/>
    <property type="match status" value="1"/>
</dbReference>
<dbReference type="InterPro" id="IPR027417">
    <property type="entry name" value="P-loop_NTPase"/>
</dbReference>
<accession>A0A146K5E2</accession>
<organism evidence="2">
    <name type="scientific">Trepomonas sp. PC1</name>
    <dbReference type="NCBI Taxonomy" id="1076344"/>
    <lineage>
        <taxon>Eukaryota</taxon>
        <taxon>Metamonada</taxon>
        <taxon>Diplomonadida</taxon>
        <taxon>Hexamitidae</taxon>
        <taxon>Hexamitinae</taxon>
        <taxon>Trepomonas</taxon>
    </lineage>
</organism>
<sequence>QLVTFEIVGFRGYRELRKVSLKKLTTFVGKNDAGKSSLMDALDLFLMIPKSLTEKTYAQTQTQTQQLQLRNFCNFQQSQFWMLQRPKPSNRDIFFFQKQMGN</sequence>
<gene>
    <name evidence="2" type="ORF">TPC1_16731</name>
</gene>
<dbReference type="InterPro" id="IPR041685">
    <property type="entry name" value="AAA_GajA/Old/RecF-like"/>
</dbReference>
<protein>
    <recommendedName>
        <fullName evidence="1">Endonuclease GajA/Old nuclease/RecF-like AAA domain-containing protein</fullName>
    </recommendedName>
</protein>
<dbReference type="Gene3D" id="3.40.50.300">
    <property type="entry name" value="P-loop containing nucleotide triphosphate hydrolases"/>
    <property type="match status" value="1"/>
</dbReference>
<feature type="non-terminal residue" evidence="2">
    <location>
        <position position="102"/>
    </location>
</feature>
<reference evidence="2" key="1">
    <citation type="submission" date="2015-07" db="EMBL/GenBank/DDBJ databases">
        <title>Adaptation to a free-living lifestyle via gene acquisitions in the diplomonad Trepomonas sp. PC1.</title>
        <authorList>
            <person name="Xu F."/>
            <person name="Jerlstrom-Hultqvist J."/>
            <person name="Kolisko M."/>
            <person name="Simpson A.G.B."/>
            <person name="Roger A.J."/>
            <person name="Svard S.G."/>
            <person name="Andersson J.O."/>
        </authorList>
    </citation>
    <scope>NUCLEOTIDE SEQUENCE</scope>
    <source>
        <strain evidence="2">PC1</strain>
    </source>
</reference>